<evidence type="ECO:0000259" key="3">
    <source>
        <dbReference type="Pfam" id="PF09925"/>
    </source>
</evidence>
<feature type="transmembrane region" description="Helical" evidence="2">
    <location>
        <begin position="319"/>
        <end position="340"/>
    </location>
</feature>
<feature type="transmembrane region" description="Helical" evidence="2">
    <location>
        <begin position="184"/>
        <end position="199"/>
    </location>
</feature>
<feature type="transmembrane region" description="Helical" evidence="2">
    <location>
        <begin position="46"/>
        <end position="65"/>
    </location>
</feature>
<dbReference type="EMBL" id="JACHHI010000003">
    <property type="protein sequence ID" value="MBB6477735.1"/>
    <property type="molecule type" value="Genomic_DNA"/>
</dbReference>
<keyword evidence="2" id="KW-0472">Membrane</keyword>
<feature type="compositionally biased region" description="Polar residues" evidence="1">
    <location>
        <begin position="464"/>
        <end position="474"/>
    </location>
</feature>
<keyword evidence="2" id="KW-1133">Transmembrane helix</keyword>
<feature type="transmembrane region" description="Helical" evidence="2">
    <location>
        <begin position="289"/>
        <end position="312"/>
    </location>
</feature>
<dbReference type="InterPro" id="IPR018677">
    <property type="entry name" value="DUF2157"/>
</dbReference>
<evidence type="ECO:0000256" key="1">
    <source>
        <dbReference type="SAM" id="MobiDB-lite"/>
    </source>
</evidence>
<feature type="transmembrane region" description="Helical" evidence="2">
    <location>
        <begin position="77"/>
        <end position="97"/>
    </location>
</feature>
<evidence type="ECO:0000313" key="5">
    <source>
        <dbReference type="Proteomes" id="UP000591941"/>
    </source>
</evidence>
<feature type="transmembrane region" description="Helical" evidence="2">
    <location>
        <begin position="371"/>
        <end position="390"/>
    </location>
</feature>
<feature type="compositionally biased region" description="Basic and acidic residues" evidence="1">
    <location>
        <begin position="475"/>
        <end position="487"/>
    </location>
</feature>
<gene>
    <name evidence="4" type="ORF">HNR45_000768</name>
</gene>
<feature type="transmembrane region" description="Helical" evidence="2">
    <location>
        <begin position="230"/>
        <end position="252"/>
    </location>
</feature>
<evidence type="ECO:0000313" key="4">
    <source>
        <dbReference type="EMBL" id="MBB6477735.1"/>
    </source>
</evidence>
<protein>
    <recommendedName>
        <fullName evidence="3">DUF2157 domain-containing protein</fullName>
    </recommendedName>
</protein>
<dbReference type="AlphaFoldDB" id="A0A841R1G9"/>
<feature type="transmembrane region" description="Helical" evidence="2">
    <location>
        <begin position="346"/>
        <end position="364"/>
    </location>
</feature>
<dbReference type="GeneID" id="93486046"/>
<accession>A0A841R1G9</accession>
<dbReference type="RefSeq" id="WP_159822693.1">
    <property type="nucleotide sequence ID" value="NZ_CABWNB010000002.1"/>
</dbReference>
<feature type="transmembrane region" description="Helical" evidence="2">
    <location>
        <begin position="206"/>
        <end position="224"/>
    </location>
</feature>
<name>A0A841R1G9_9FIRM</name>
<feature type="domain" description="DUF2157" evidence="3">
    <location>
        <begin position="14"/>
        <end position="157"/>
    </location>
</feature>
<sequence>MEQRIRWLYEELPKWVSEGILTPEAADRLRARYGEVAAPGLRWGRIIWLVLAAVLVAFGALLILSNQWYSLAHGVRFNWVVALAVAAQLAVAAVLLLEPKSIAWREAAGAFLGIAIPGALQLAGDIYQLSEWNQIAWTIWSLALLLPAVYIVRSTALASIYLILTGMFVSSFGVRNAWLGAQQVWIWLALAAPYFYILYRDGFRELSLLIFSWIYALTIFYAALVALADVAVVSLALATIIAAFTFLVGAMVGKQIRWGMPFRILGGGALAVCVLLATQRSLWVGISRAIPQVLPIVVLVLLLFATGVLCWRLMLRREYMLVTVAAVPLCVTLATFIAALGYGYTFLAIVFMIYYLGGVIALLINGLRRSSLWLTDGALLLLALFIVVRLSDESFTLLQRGTAFIVMGVLILAGHLAMATWQRKQREHTNQRVRRARRQEAARRSAPAQDHSAASVRPPRVRGSMTSPTVNEQTTTKERTSRAELPPRRPPQMPSLPPRPTWHSDTQEEDK</sequence>
<feature type="transmembrane region" description="Helical" evidence="2">
    <location>
        <begin position="109"/>
        <end position="129"/>
    </location>
</feature>
<proteinExistence type="predicted"/>
<feature type="compositionally biased region" description="Basic residues" evidence="1">
    <location>
        <begin position="427"/>
        <end position="437"/>
    </location>
</feature>
<dbReference type="OrthoDB" id="5351773at2"/>
<organism evidence="4 5">
    <name type="scientific">Negativicoccus succinicivorans</name>
    <dbReference type="NCBI Taxonomy" id="620903"/>
    <lineage>
        <taxon>Bacteria</taxon>
        <taxon>Bacillati</taxon>
        <taxon>Bacillota</taxon>
        <taxon>Negativicutes</taxon>
        <taxon>Veillonellales</taxon>
        <taxon>Veillonellaceae</taxon>
        <taxon>Negativicoccus</taxon>
    </lineage>
</organism>
<dbReference type="Pfam" id="PF09925">
    <property type="entry name" value="DUF2157"/>
    <property type="match status" value="1"/>
</dbReference>
<feature type="compositionally biased region" description="Pro residues" evidence="1">
    <location>
        <begin position="488"/>
        <end position="500"/>
    </location>
</feature>
<keyword evidence="5" id="KW-1185">Reference proteome</keyword>
<feature type="transmembrane region" description="Helical" evidence="2">
    <location>
        <begin position="402"/>
        <end position="421"/>
    </location>
</feature>
<keyword evidence="2" id="KW-0812">Transmembrane</keyword>
<evidence type="ECO:0000256" key="2">
    <source>
        <dbReference type="SAM" id="Phobius"/>
    </source>
</evidence>
<comment type="caution">
    <text evidence="4">The sequence shown here is derived from an EMBL/GenBank/DDBJ whole genome shotgun (WGS) entry which is preliminary data.</text>
</comment>
<dbReference type="Proteomes" id="UP000591941">
    <property type="component" value="Unassembled WGS sequence"/>
</dbReference>
<feature type="region of interest" description="Disordered" evidence="1">
    <location>
        <begin position="427"/>
        <end position="511"/>
    </location>
</feature>
<feature type="transmembrane region" description="Helical" evidence="2">
    <location>
        <begin position="264"/>
        <end position="283"/>
    </location>
</feature>
<reference evidence="4 5" key="1">
    <citation type="submission" date="2020-08" db="EMBL/GenBank/DDBJ databases">
        <title>Genomic Encyclopedia of Type Strains, Phase IV (KMG-IV): sequencing the most valuable type-strain genomes for metagenomic binning, comparative biology and taxonomic classification.</title>
        <authorList>
            <person name="Goeker M."/>
        </authorList>
    </citation>
    <scope>NUCLEOTIDE SEQUENCE [LARGE SCALE GENOMIC DNA]</scope>
    <source>
        <strain evidence="4 5">DSM 21255</strain>
    </source>
</reference>
<feature type="transmembrane region" description="Helical" evidence="2">
    <location>
        <begin position="135"/>
        <end position="152"/>
    </location>
</feature>
<feature type="transmembrane region" description="Helical" evidence="2">
    <location>
        <begin position="159"/>
        <end position="178"/>
    </location>
</feature>